<accession>A0A1H2V0W4</accession>
<dbReference type="OrthoDB" id="1242268at2"/>
<name>A0A1H2V0W4_9FLAO</name>
<proteinExistence type="predicted"/>
<evidence type="ECO:0000313" key="2">
    <source>
        <dbReference type="EMBL" id="SDW61958.1"/>
    </source>
</evidence>
<sequence>MKRLRNLLPVLLVAILAYQCTSEETENNQTENLEKEKELEIEEIAFESFRQEPFYSALSDHLDFEPIDGNTLKGKKKHKFNIHKKHVKKISKKSVDYTSFTFYMTDDDLEDPTILQNLMVVKRKNELEVYRFFYGGAEKGTLPHDYNMAQNTTFEKLLDFDMDEMGSLASKEPCLMDDPDCNGGGGNNGGVYCYNVEVYISYACSGNGATGTHYHDSDCNCTDGNGSCSSPYTDYQNEMFCTSDSSSNGAAQEYVSENNFGGGGTSYTSEGSDILISSVVENNMPEGADPLAYKIGLNTATPVYNWFIAANNEAFYELVGEFMEMNGSSVETRTLAQNVINSRYAHTCVSPFPFVKYPTGSNYHILYPKLTQYLKSQLPNVANIPKITNAIHQFTQLPINQIQNDLQWGKGPEVHIAQLDNYPDCNTCTEDTVGYFDKPENPNKIFLDIDYVAQLENGTLIENDNDAAIFFLGTTILHEYVHYGDYNNGFDYPGEEGRKFEIMVYGNNVQPDNARLILNKINN</sequence>
<feature type="domain" description="Tox-MPTase3" evidence="1">
    <location>
        <begin position="367"/>
        <end position="506"/>
    </location>
</feature>
<evidence type="ECO:0000259" key="1">
    <source>
        <dbReference type="Pfam" id="PF15639"/>
    </source>
</evidence>
<dbReference type="Pfam" id="PF15639">
    <property type="entry name" value="Tox-MPTase3"/>
    <property type="match status" value="1"/>
</dbReference>
<evidence type="ECO:0000313" key="3">
    <source>
        <dbReference type="Proteomes" id="UP000199592"/>
    </source>
</evidence>
<dbReference type="AlphaFoldDB" id="A0A1H2V0W4"/>
<dbReference type="RefSeq" id="WP_090292186.1">
    <property type="nucleotide sequence ID" value="NZ_FNKI01000001.1"/>
</dbReference>
<organism evidence="2 3">
    <name type="scientific">Flagellimonas zhangzhouensis</name>
    <dbReference type="NCBI Taxonomy" id="1073328"/>
    <lineage>
        <taxon>Bacteria</taxon>
        <taxon>Pseudomonadati</taxon>
        <taxon>Bacteroidota</taxon>
        <taxon>Flavobacteriia</taxon>
        <taxon>Flavobacteriales</taxon>
        <taxon>Flavobacteriaceae</taxon>
        <taxon>Flagellimonas</taxon>
    </lineage>
</organism>
<gene>
    <name evidence="2" type="ORF">SAMN04487892_1857</name>
</gene>
<keyword evidence="3" id="KW-1185">Reference proteome</keyword>
<dbReference type="Proteomes" id="UP000199592">
    <property type="component" value="Unassembled WGS sequence"/>
</dbReference>
<dbReference type="InterPro" id="IPR028913">
    <property type="entry name" value="Tox-MPTase3_dom"/>
</dbReference>
<reference evidence="3" key="1">
    <citation type="submission" date="2016-10" db="EMBL/GenBank/DDBJ databases">
        <authorList>
            <person name="Varghese N."/>
            <person name="Submissions S."/>
        </authorList>
    </citation>
    <scope>NUCLEOTIDE SEQUENCE [LARGE SCALE GENOMIC DNA]</scope>
    <source>
        <strain evidence="3">DSM 25030</strain>
    </source>
</reference>
<dbReference type="EMBL" id="FNMY01000002">
    <property type="protein sequence ID" value="SDW61958.1"/>
    <property type="molecule type" value="Genomic_DNA"/>
</dbReference>
<protein>
    <submittedName>
        <fullName evidence="2">Metallopeptidase toxin 3</fullName>
    </submittedName>
</protein>